<dbReference type="GO" id="GO:0009409">
    <property type="term" value="P:response to cold"/>
    <property type="evidence" value="ECO:0007669"/>
    <property type="project" value="UniProtKB-ARBA"/>
</dbReference>
<dbReference type="GO" id="GO:0006527">
    <property type="term" value="P:L-arginine catabolic process"/>
    <property type="evidence" value="ECO:0007669"/>
    <property type="project" value="InterPro"/>
</dbReference>
<dbReference type="PRINTS" id="PR01180">
    <property type="entry name" value="ARGDCRBXLASE"/>
</dbReference>
<evidence type="ECO:0000256" key="6">
    <source>
        <dbReference type="ARBA" id="ARBA00022793"/>
    </source>
</evidence>
<feature type="active site" description="Proton donor" evidence="12">
    <location>
        <position position="622"/>
    </location>
</feature>
<dbReference type="InterPro" id="IPR009006">
    <property type="entry name" value="Ala_racemase/Decarboxylase_C"/>
</dbReference>
<dbReference type="SUPFAM" id="SSF50621">
    <property type="entry name" value="Alanine racemase C-terminal domain-like"/>
    <property type="match status" value="1"/>
</dbReference>
<comment type="pathway">
    <text evidence="3 13">Amine and polyamine biosynthesis; agmatine biosynthesis; agmatine from L-arginine: step 1/1.</text>
</comment>
<evidence type="ECO:0000256" key="3">
    <source>
        <dbReference type="ARBA" id="ARBA00004773"/>
    </source>
</evidence>
<name>A0A176VRG0_MARPO</name>
<evidence type="ECO:0000256" key="1">
    <source>
        <dbReference type="ARBA" id="ARBA00001933"/>
    </source>
</evidence>
<dbReference type="NCBIfam" id="NF003763">
    <property type="entry name" value="PRK05354.1"/>
    <property type="match status" value="1"/>
</dbReference>
<evidence type="ECO:0000256" key="13">
    <source>
        <dbReference type="RuleBase" id="RU003740"/>
    </source>
</evidence>
<feature type="domain" description="Orn/DAP/Arg decarboxylase 2 N-terminal" evidence="14">
    <location>
        <begin position="202"/>
        <end position="454"/>
    </location>
</feature>
<comment type="caution">
    <text evidence="15">The sequence shown here is derived from an EMBL/GenBank/DDBJ whole genome shotgun (WGS) entry which is preliminary data.</text>
</comment>
<keyword evidence="8 12" id="KW-0663">Pyridoxal phosphate</keyword>
<evidence type="ECO:0000256" key="9">
    <source>
        <dbReference type="ARBA" id="ARBA00023066"/>
    </source>
</evidence>
<comment type="similarity">
    <text evidence="4 13">Belongs to the Orn/Lys/Arg decarboxylase class-II family. SpeA subfamily.</text>
</comment>
<dbReference type="InterPro" id="IPR029066">
    <property type="entry name" value="PLP-binding_barrel"/>
</dbReference>
<evidence type="ECO:0000256" key="4">
    <source>
        <dbReference type="ARBA" id="ARBA00008357"/>
    </source>
</evidence>
<dbReference type="Pfam" id="PF02784">
    <property type="entry name" value="Orn_Arg_deC_N"/>
    <property type="match status" value="1"/>
</dbReference>
<dbReference type="PROSITE" id="PS00878">
    <property type="entry name" value="ODR_DC_2_1"/>
    <property type="match status" value="1"/>
</dbReference>
<gene>
    <name evidence="15" type="ORF">AXG93_3348s1140</name>
</gene>
<evidence type="ECO:0000256" key="8">
    <source>
        <dbReference type="ARBA" id="ARBA00022898"/>
    </source>
</evidence>
<dbReference type="InterPro" id="IPR022653">
    <property type="entry name" value="De-COase2_pyr-phos_BS"/>
</dbReference>
<keyword evidence="7 13" id="KW-0460">Magnesium</keyword>
<keyword evidence="6 13" id="KW-0210">Decarboxylase</keyword>
<dbReference type="Proteomes" id="UP000077202">
    <property type="component" value="Unassembled WGS sequence"/>
</dbReference>
<comment type="catalytic activity">
    <reaction evidence="11 13">
        <text>L-arginine + H(+) = agmatine + CO2</text>
        <dbReference type="Rhea" id="RHEA:17641"/>
        <dbReference type="ChEBI" id="CHEBI:15378"/>
        <dbReference type="ChEBI" id="CHEBI:16526"/>
        <dbReference type="ChEBI" id="CHEBI:32682"/>
        <dbReference type="ChEBI" id="CHEBI:58145"/>
        <dbReference type="EC" id="4.1.1.19"/>
    </reaction>
</comment>
<dbReference type="NCBIfam" id="TIGR01273">
    <property type="entry name" value="speA"/>
    <property type="match status" value="1"/>
</dbReference>
<evidence type="ECO:0000256" key="10">
    <source>
        <dbReference type="ARBA" id="ARBA00023239"/>
    </source>
</evidence>
<evidence type="ECO:0000256" key="5">
    <source>
        <dbReference type="ARBA" id="ARBA00012426"/>
    </source>
</evidence>
<dbReference type="SUPFAM" id="SSF51419">
    <property type="entry name" value="PLP-binding barrel"/>
    <property type="match status" value="1"/>
</dbReference>
<evidence type="ECO:0000256" key="2">
    <source>
        <dbReference type="ARBA" id="ARBA00001946"/>
    </source>
</evidence>
<reference evidence="15" key="1">
    <citation type="submission" date="2016-03" db="EMBL/GenBank/DDBJ databases">
        <title>Mechanisms controlling the formation of the plant cell surface in tip-growing cells are functionally conserved among land plants.</title>
        <authorList>
            <person name="Honkanen S."/>
            <person name="Jones V.A."/>
            <person name="Morieri G."/>
            <person name="Champion C."/>
            <person name="Hetherington A.J."/>
            <person name="Kelly S."/>
            <person name="Saint-Marcoux D."/>
            <person name="Proust H."/>
            <person name="Prescott H."/>
            <person name="Dolan L."/>
        </authorList>
    </citation>
    <scope>NUCLEOTIDE SEQUENCE [LARGE SCALE GENOMIC DNA]</scope>
    <source>
        <tissue evidence="15">Whole gametophyte</tissue>
    </source>
</reference>
<keyword evidence="16" id="KW-1185">Reference proteome</keyword>
<comment type="cofactor">
    <cofactor evidence="1 12 13">
        <name>pyridoxal 5'-phosphate</name>
        <dbReference type="ChEBI" id="CHEBI:597326"/>
    </cofactor>
</comment>
<evidence type="ECO:0000256" key="12">
    <source>
        <dbReference type="PIRSR" id="PIRSR600183-50"/>
    </source>
</evidence>
<dbReference type="FunFam" id="3.20.20.10:FF:000001">
    <property type="entry name" value="Biosynthetic arginine decarboxylase"/>
    <property type="match status" value="1"/>
</dbReference>
<dbReference type="GO" id="GO:0008792">
    <property type="term" value="F:arginine decarboxylase activity"/>
    <property type="evidence" value="ECO:0007669"/>
    <property type="project" value="UniProtKB-EC"/>
</dbReference>
<dbReference type="EC" id="4.1.1.19" evidence="5 13"/>
<dbReference type="PANTHER" id="PTHR43295:SF1">
    <property type="entry name" value="ARGININE DECARBOXYLASE 1, CHLOROPLASTIC-RELATED"/>
    <property type="match status" value="1"/>
</dbReference>
<comment type="cofactor">
    <cofactor evidence="2 13">
        <name>Mg(2+)</name>
        <dbReference type="ChEBI" id="CHEBI:18420"/>
    </cofactor>
</comment>
<dbReference type="PANTHER" id="PTHR43295">
    <property type="entry name" value="ARGININE DECARBOXYLASE"/>
    <property type="match status" value="1"/>
</dbReference>
<dbReference type="InterPro" id="IPR000183">
    <property type="entry name" value="Orn/DAP/Arg_de-COase"/>
</dbReference>
<dbReference type="EMBL" id="LVLJ01003179">
    <property type="protein sequence ID" value="OAE22456.1"/>
    <property type="molecule type" value="Genomic_DNA"/>
</dbReference>
<keyword evidence="9 13" id="KW-0745">Spermidine biosynthesis</keyword>
<dbReference type="Gene3D" id="1.20.58.930">
    <property type="match status" value="1"/>
</dbReference>
<evidence type="ECO:0000256" key="11">
    <source>
        <dbReference type="ARBA" id="ARBA00049309"/>
    </source>
</evidence>
<evidence type="ECO:0000313" key="16">
    <source>
        <dbReference type="Proteomes" id="UP000077202"/>
    </source>
</evidence>
<accession>A0A176VRG0</accession>
<dbReference type="PRINTS" id="PR01179">
    <property type="entry name" value="ODADCRBXLASE"/>
</dbReference>
<protein>
    <recommendedName>
        <fullName evidence="5 13">Arginine decarboxylase</fullName>
        <ecNumber evidence="5 13">4.1.1.19</ecNumber>
    </recommendedName>
</protein>
<dbReference type="AlphaFoldDB" id="A0A176VRG0"/>
<proteinExistence type="inferred from homology"/>
<organism evidence="15 16">
    <name type="scientific">Marchantia polymorpha subsp. ruderalis</name>
    <dbReference type="NCBI Taxonomy" id="1480154"/>
    <lineage>
        <taxon>Eukaryota</taxon>
        <taxon>Viridiplantae</taxon>
        <taxon>Streptophyta</taxon>
        <taxon>Embryophyta</taxon>
        <taxon>Marchantiophyta</taxon>
        <taxon>Marchantiopsida</taxon>
        <taxon>Marchantiidae</taxon>
        <taxon>Marchantiales</taxon>
        <taxon>Marchantiaceae</taxon>
        <taxon>Marchantia</taxon>
    </lineage>
</organism>
<evidence type="ECO:0000313" key="15">
    <source>
        <dbReference type="EMBL" id="OAE22456.1"/>
    </source>
</evidence>
<sequence length="785" mass="86919">MYSAAMEFWTEQISSVGSVIVREPLTSRDSGGRVGNGVVHGASPYRAEAPASASAFSQERSQERPAAKSLIFDTQKTNMPPLAVSHAFPSAQFGFPLQIPYGDYDVGNNAWGVRKSSSLYRVEGWGAPYFRINEKGNIAARPHGRGTFSSDEIDVMDVVERAVSEGMSMPLIIRFPEILKHRLSTLHMAFERGIEHTGYQGRFQGVFPVKCNPDRYIVEDIVRHGKQYNFGLEAGSKPELVMAMTNMCHGSADALLICNGYKDAEYVRLALMARQIGLKSIIVLEQEEELDIVIKVSKEMEVFPVIGVRAKLCTKHGGHWGETSGEKGKFGLTTSEIVGVVAKLKRNNMLASLQLLHFHIGSQIPSLALVDEGVSEAAHIFCELELMGANMKNIDIGGGLGVDYDGSHSSASEMSVGYTLEEYAEHVVNAIKEACSLKNVKNPTISCESGRGLVSHQSILVFDVLSARMKTCDSEEDIGVSLDFEGWPRELAATHEQFTELLKRGDYVGALEHARTLKAEGVRLFKIGQFSLERRALTEKLFDMVSNLAVQREEEKFDRYPTKKLSLVDSGVVDQTATYHINLSIFKSMLDSWAIGQLFPILPMHRLDEEPTVRAVLSDLTCDSDGKIARFIGHNDDVEPSNFLRVHGLISKKPYYLGVFLGGAYQEVMGSMHNLFGGPNMVQVTFREGGFEITHAIPTQNIEDALRTMQHEPHQMVKDLRNRVEDSLRQGRFKNRFEADVAGDYLASSFKSSTYLASDYRGGCAYAANKANSICVPVEQAHWCT</sequence>
<dbReference type="CDD" id="cd06830">
    <property type="entry name" value="PLPDE_III_ADC"/>
    <property type="match status" value="1"/>
</dbReference>
<dbReference type="InterPro" id="IPR022644">
    <property type="entry name" value="De-COase2_N"/>
</dbReference>
<dbReference type="GO" id="GO:0008295">
    <property type="term" value="P:spermidine biosynthetic process"/>
    <property type="evidence" value="ECO:0007669"/>
    <property type="project" value="UniProtKB-KW"/>
</dbReference>
<keyword evidence="10 13" id="KW-0456">Lyase</keyword>
<dbReference type="Gene3D" id="3.20.20.10">
    <property type="entry name" value="Alanine racemase"/>
    <property type="match status" value="1"/>
</dbReference>
<dbReference type="InterPro" id="IPR002985">
    <property type="entry name" value="Arg_decrbxlase"/>
</dbReference>
<dbReference type="Gene3D" id="2.40.37.10">
    <property type="entry name" value="Lyase, Ornithine Decarboxylase, Chain A, domain 1"/>
    <property type="match status" value="1"/>
</dbReference>
<feature type="modified residue" description="N6-(pyridoxal phosphate)lysine" evidence="12">
    <location>
        <position position="210"/>
    </location>
</feature>
<evidence type="ECO:0000256" key="7">
    <source>
        <dbReference type="ARBA" id="ARBA00022842"/>
    </source>
</evidence>
<dbReference type="UniPathway" id="UPA00186">
    <property type="reaction ID" value="UER00284"/>
</dbReference>
<evidence type="ECO:0000259" key="14">
    <source>
        <dbReference type="Pfam" id="PF02784"/>
    </source>
</evidence>